<evidence type="ECO:0000313" key="3">
    <source>
        <dbReference type="Proteomes" id="UP000186917"/>
    </source>
</evidence>
<evidence type="ECO:0000313" key="2">
    <source>
        <dbReference type="EMBL" id="SIS69843.1"/>
    </source>
</evidence>
<dbReference type="STRING" id="477680.SAMN05421788_101693"/>
<keyword evidence="1" id="KW-0732">Signal</keyword>
<dbReference type="RefSeq" id="WP_076375676.1">
    <property type="nucleotide sequence ID" value="NZ_AP017422.1"/>
</dbReference>
<feature type="chain" id="PRO_5012410664" description="MetA-pathway of phenol degradation" evidence="1">
    <location>
        <begin position="23"/>
        <end position="286"/>
    </location>
</feature>
<reference evidence="3" key="1">
    <citation type="submission" date="2017-01" db="EMBL/GenBank/DDBJ databases">
        <authorList>
            <person name="Varghese N."/>
            <person name="Submissions S."/>
        </authorList>
    </citation>
    <scope>NUCLEOTIDE SEQUENCE [LARGE SCALE GENOMIC DNA]</scope>
    <source>
        <strain evidence="3">DSM 21054</strain>
    </source>
</reference>
<proteinExistence type="predicted"/>
<name>A0A1N7L7S6_9BACT</name>
<dbReference type="PROSITE" id="PS51257">
    <property type="entry name" value="PROKAR_LIPOPROTEIN"/>
    <property type="match status" value="1"/>
</dbReference>
<dbReference type="OrthoDB" id="673626at2"/>
<sequence>MRKLYLLALGTLSCFSVSCVQKAYYVSPLHGSVTPYHTLPLQSENIRSAVYANSSIQAGGANSGLKDNTFHWQGNIYRTHQLGLIQAYYGAGLTLGNYQVAKLDSVPRLAAGLGVTQVNSTAGNKFYGSGNIHGGINLCIPFGRISNSGEFRFGVKSSLHQEFGNYLSFRKALNPDSLSGLVTNNVLGSFAFTSELVFSLDRRGRKLGLGGEFGCLVGKDYRDNNFGKGDIYYNNLKSRYTYISGIIQLTFGNLWTAYVQQTFGTRVVAFHAGVNYRLFAKRKKPL</sequence>
<dbReference type="EMBL" id="FTOR01000001">
    <property type="protein sequence ID" value="SIS69843.1"/>
    <property type="molecule type" value="Genomic_DNA"/>
</dbReference>
<keyword evidence="3" id="KW-1185">Reference proteome</keyword>
<accession>A0A1N7L7S6</accession>
<gene>
    <name evidence="2" type="ORF">SAMN05421788_101693</name>
</gene>
<evidence type="ECO:0008006" key="4">
    <source>
        <dbReference type="Google" id="ProtNLM"/>
    </source>
</evidence>
<dbReference type="AlphaFoldDB" id="A0A1N7L7S6"/>
<organism evidence="2 3">
    <name type="scientific">Filimonas lacunae</name>
    <dbReference type="NCBI Taxonomy" id="477680"/>
    <lineage>
        <taxon>Bacteria</taxon>
        <taxon>Pseudomonadati</taxon>
        <taxon>Bacteroidota</taxon>
        <taxon>Chitinophagia</taxon>
        <taxon>Chitinophagales</taxon>
        <taxon>Chitinophagaceae</taxon>
        <taxon>Filimonas</taxon>
    </lineage>
</organism>
<feature type="signal peptide" evidence="1">
    <location>
        <begin position="1"/>
        <end position="22"/>
    </location>
</feature>
<protein>
    <recommendedName>
        <fullName evidence="4">MetA-pathway of phenol degradation</fullName>
    </recommendedName>
</protein>
<evidence type="ECO:0000256" key="1">
    <source>
        <dbReference type="SAM" id="SignalP"/>
    </source>
</evidence>
<dbReference type="Proteomes" id="UP000186917">
    <property type="component" value="Unassembled WGS sequence"/>
</dbReference>